<dbReference type="CDD" id="cd00077">
    <property type="entry name" value="HDc"/>
    <property type="match status" value="1"/>
</dbReference>
<dbReference type="Proteomes" id="UP000009170">
    <property type="component" value="Unassembled WGS sequence"/>
</dbReference>
<dbReference type="GO" id="GO:0009507">
    <property type="term" value="C:chloroplast"/>
    <property type="evidence" value="ECO:0007669"/>
    <property type="project" value="TreeGrafter"/>
</dbReference>
<feature type="domain" description="RelA/SpoT" evidence="3">
    <location>
        <begin position="393"/>
        <end position="514"/>
    </location>
</feature>
<evidence type="ECO:0000259" key="2">
    <source>
        <dbReference type="SMART" id="SM00471"/>
    </source>
</evidence>
<gene>
    <name evidence="4" type="ORF">OT_ostta12g02300</name>
</gene>
<dbReference type="InParanoid" id="Q00XS7"/>
<dbReference type="PANTHER" id="PTHR21262">
    <property type="entry name" value="GUANOSINE-3',5'-BIS DIPHOSPHATE 3'-PYROPHOSPHOHYDROLASE"/>
    <property type="match status" value="1"/>
</dbReference>
<comment type="caution">
    <text evidence="4">The sequence shown here is derived from an EMBL/GenBank/DDBJ whole genome shotgun (WGS) entry which is preliminary data.</text>
</comment>
<organism evidence="4 5">
    <name type="scientific">Ostreococcus tauri</name>
    <name type="common">Marine green alga</name>
    <dbReference type="NCBI Taxonomy" id="70448"/>
    <lineage>
        <taxon>Eukaryota</taxon>
        <taxon>Viridiplantae</taxon>
        <taxon>Chlorophyta</taxon>
        <taxon>Mamiellophyceae</taxon>
        <taxon>Mamiellales</taxon>
        <taxon>Bathycoccaceae</taxon>
        <taxon>Ostreococcus</taxon>
    </lineage>
</organism>
<comment type="similarity">
    <text evidence="1">Belongs to the RelA/SpoT family.</text>
</comment>
<dbReference type="RefSeq" id="XP_003082378.1">
    <property type="nucleotide sequence ID" value="XM_003082330.1"/>
</dbReference>
<dbReference type="AlphaFoldDB" id="Q00XS7"/>
<dbReference type="PANTHER" id="PTHR21262:SF31">
    <property type="entry name" value="GTP PYROPHOSPHOKINASE"/>
    <property type="match status" value="1"/>
</dbReference>
<dbReference type="OMA" id="MWAIKSE"/>
<dbReference type="SMART" id="SM00954">
    <property type="entry name" value="RelA_SpoT"/>
    <property type="match status" value="1"/>
</dbReference>
<dbReference type="CDD" id="cd05399">
    <property type="entry name" value="NT_Rel-Spo_like"/>
    <property type="match status" value="1"/>
</dbReference>
<dbReference type="SUPFAM" id="SSF81301">
    <property type="entry name" value="Nucleotidyltransferase"/>
    <property type="match status" value="1"/>
</dbReference>
<name>Q00XS7_OSTTA</name>
<feature type="domain" description="HD/PDEase" evidence="2">
    <location>
        <begin position="81"/>
        <end position="213"/>
    </location>
</feature>
<dbReference type="SUPFAM" id="SSF109604">
    <property type="entry name" value="HD-domain/PDEase-like"/>
    <property type="match status" value="1"/>
</dbReference>
<dbReference type="OrthoDB" id="497069at2759"/>
<reference evidence="5" key="1">
    <citation type="journal article" date="2006" name="Proc. Natl. Acad. Sci. U.S.A.">
        <title>Genome analysis of the smallest free-living eukaryote Ostreococcus tauri unveils many unique features.</title>
        <authorList>
            <person name="Derelle E."/>
            <person name="Ferraz C."/>
            <person name="Rombauts S."/>
            <person name="Rouze P."/>
            <person name="Worden A.Z."/>
            <person name="Robbens S."/>
            <person name="Partensky F."/>
            <person name="Degroeve S."/>
            <person name="Echeynie S."/>
            <person name="Cooke R."/>
            <person name="Saeys Y."/>
            <person name="Wuyts J."/>
            <person name="Jabbari K."/>
            <person name="Bowler C."/>
            <person name="Panaud O."/>
            <person name="Piegu B."/>
            <person name="Ball S.G."/>
            <person name="Ral J.-P."/>
            <person name="Bouget F.-Y."/>
            <person name="Piganeau G."/>
            <person name="De Baets B."/>
            <person name="Picard A."/>
            <person name="Delseny M."/>
            <person name="Demaille J."/>
            <person name="Van de Peer Y."/>
            <person name="Moreau H."/>
        </authorList>
    </citation>
    <scope>NUCLEOTIDE SEQUENCE [LARGE SCALE GENOMIC DNA]</scope>
    <source>
        <strain evidence="5">OTTH 0595 / CCAP 157/2 / RCC745</strain>
    </source>
</reference>
<accession>Q00XS7</accession>
<dbReference type="Gene3D" id="1.10.3210.10">
    <property type="entry name" value="Hypothetical protein af1432"/>
    <property type="match status" value="1"/>
</dbReference>
<sequence length="850" mass="95309">MDDAARVGALGALAFAATVFMWERAWRERVFGARTSATTTTTRETMVHGVDVSRYAIFDEPEVRRALGFATGWHGGRRRKNGETYARHCVESAKILAANLPGTGPKSRDAVVACLLHDVLDDTGCSEETLREAFGPGVYNLVVQVSRVGSMNQVIRRRRRDLPESDERNKLSEEDLTQLRKILLLIVRDPRVFLIKIADRLHNMRTLYAISSEQKAMDIANETLRVWCSLAEKLGMWAIKSELEDLCFAVLEPDNFDSVREARDKMWRPIYEDEDEGLDSENSYGWLSKSFGVSKLPFFNAEETNASGSFDSDDSPSVQYTQAQLAMKMRIESIPSFDWISTREGDSLRYDRMSELPESIAASLNTLDEVRGRIWSELLMDGYDSDLNISMSSRLKSAYSTHQKMKRKGLPFNRVCDARAMRIVVGDPSASAGGTEREVDACYALLDLIHKMYRPIEGEYDDYIINPKQTGYRSLHTAVNGPDGAPFEVQVRTRSMHDSAEFGMAAQWMYKGKATYASKSYQDAALTDDVPDVGAGVQLVSSGRRSCGVVIQSGGSRMLVAEPKQAQWSDVVAWMSEGYHKQLLEEVRESGLMLARQGTSEFFISEFCYCVDQRWHRVDNLGHKTRVTAEIVAKRLEMSNAEFGEEFGEEMDDIDARIRQLQTIAGDLLNDSTASSILQETELGNWSATVQAIKKRERAMQARQSQAEREKRWRTGAEEAPALSILMASSALKAKPAAGIFQTEEAAKFEAEVALSSPKANHPNIDVEDGVMIITWTDNYPELHSIKRGSTVAEIREIIDKIPGEKRLAPPKVESDESVNVNMVMVPPTTTLKDGDMIFLDKKTPMQMER</sequence>
<dbReference type="GO" id="GO:0015969">
    <property type="term" value="P:guanosine tetraphosphate metabolic process"/>
    <property type="evidence" value="ECO:0007669"/>
    <property type="project" value="InterPro"/>
</dbReference>
<evidence type="ECO:0000259" key="3">
    <source>
        <dbReference type="SMART" id="SM00954"/>
    </source>
</evidence>
<dbReference type="InterPro" id="IPR007685">
    <property type="entry name" value="RelA_SpoT"/>
</dbReference>
<dbReference type="SMART" id="SM00471">
    <property type="entry name" value="HDc"/>
    <property type="match status" value="1"/>
</dbReference>
<dbReference type="Pfam" id="PF13328">
    <property type="entry name" value="HD_4"/>
    <property type="match status" value="1"/>
</dbReference>
<dbReference type="GeneID" id="9836238"/>
<evidence type="ECO:0000256" key="1">
    <source>
        <dbReference type="ARBA" id="ARBA00007476"/>
    </source>
</evidence>
<proteinExistence type="inferred from homology"/>
<dbReference type="EMBL" id="CAID01000012">
    <property type="protein sequence ID" value="CAL57324.1"/>
    <property type="molecule type" value="Genomic_DNA"/>
</dbReference>
<dbReference type="STRING" id="70448.Q00XS7"/>
<dbReference type="Gene3D" id="3.30.460.10">
    <property type="entry name" value="Beta Polymerase, domain 2"/>
    <property type="match status" value="1"/>
</dbReference>
<dbReference type="InterPro" id="IPR003607">
    <property type="entry name" value="HD/PDEase_dom"/>
</dbReference>
<dbReference type="FunFam" id="1.10.3210.10:FF:000001">
    <property type="entry name" value="GTP pyrophosphokinase RelA"/>
    <property type="match status" value="1"/>
</dbReference>
<evidence type="ECO:0000313" key="4">
    <source>
        <dbReference type="EMBL" id="CAL57324.1"/>
    </source>
</evidence>
<dbReference type="Pfam" id="PF04607">
    <property type="entry name" value="RelA_SpoT"/>
    <property type="match status" value="1"/>
</dbReference>
<reference evidence="4 5" key="2">
    <citation type="journal article" date="2014" name="BMC Genomics">
        <title>An improved genome of the model marine alga Ostreococcus tauri unfolds by assessing Illumina de novo assemblies.</title>
        <authorList>
            <person name="Blanc-Mathieu R."/>
            <person name="Verhelst B."/>
            <person name="Derelle E."/>
            <person name="Rombauts S."/>
            <person name="Bouget F.Y."/>
            <person name="Carre I."/>
            <person name="Chateau A."/>
            <person name="Eyre-Walker A."/>
            <person name="Grimsley N."/>
            <person name="Moreau H."/>
            <person name="Piegu B."/>
            <person name="Rivals E."/>
            <person name="Schackwitz W."/>
            <person name="Van de Peer Y."/>
            <person name="Piganeau G."/>
        </authorList>
    </citation>
    <scope>NUCLEOTIDE SEQUENCE [LARGE SCALE GENOMIC DNA]</scope>
    <source>
        <strain evidence="5">OTTH 0595 / CCAP 157/2 / RCC745</strain>
    </source>
</reference>
<protein>
    <submittedName>
        <fullName evidence="4">RelA/SpoT</fullName>
    </submittedName>
</protein>
<dbReference type="KEGG" id="ota:OT_ostta12g02300"/>
<dbReference type="InterPro" id="IPR043519">
    <property type="entry name" value="NT_sf"/>
</dbReference>
<keyword evidence="5" id="KW-1185">Reference proteome</keyword>
<evidence type="ECO:0000313" key="5">
    <source>
        <dbReference type="Proteomes" id="UP000009170"/>
    </source>
</evidence>